<dbReference type="Proteomes" id="UP000694255">
    <property type="component" value="Unassembled WGS sequence"/>
</dbReference>
<evidence type="ECO:0000313" key="3">
    <source>
        <dbReference type="Proteomes" id="UP000694255"/>
    </source>
</evidence>
<dbReference type="AlphaFoldDB" id="A0A8J5QQK3"/>
<evidence type="ECO:0000313" key="2">
    <source>
        <dbReference type="EMBL" id="KAG7664800.1"/>
    </source>
</evidence>
<gene>
    <name evidence="2" type="ORF">J8A68_001682</name>
</gene>
<comment type="caution">
    <text evidence="2">The sequence shown here is derived from an EMBL/GenBank/DDBJ whole genome shotgun (WGS) entry which is preliminary data.</text>
</comment>
<evidence type="ECO:0000256" key="1">
    <source>
        <dbReference type="SAM" id="MobiDB-lite"/>
    </source>
</evidence>
<proteinExistence type="predicted"/>
<feature type="region of interest" description="Disordered" evidence="1">
    <location>
        <begin position="20"/>
        <end position="55"/>
    </location>
</feature>
<accession>A0A8J5QQK3</accession>
<dbReference type="GeneID" id="73468483"/>
<keyword evidence="3" id="KW-1185">Reference proteome</keyword>
<dbReference type="EMBL" id="JAGSYN010000064">
    <property type="protein sequence ID" value="KAG7664800.1"/>
    <property type="molecule type" value="Genomic_DNA"/>
</dbReference>
<name>A0A8J5QQK3_9ASCO</name>
<organism evidence="2 3">
    <name type="scientific">[Candida] subhashii</name>
    <dbReference type="NCBI Taxonomy" id="561895"/>
    <lineage>
        <taxon>Eukaryota</taxon>
        <taxon>Fungi</taxon>
        <taxon>Dikarya</taxon>
        <taxon>Ascomycota</taxon>
        <taxon>Saccharomycotina</taxon>
        <taxon>Pichiomycetes</taxon>
        <taxon>Debaryomycetaceae</taxon>
        <taxon>Spathaspora</taxon>
    </lineage>
</organism>
<reference evidence="2 3" key="1">
    <citation type="journal article" date="2021" name="DNA Res.">
        <title>Genome analysis of Candida subhashii reveals its hybrid nature and dual mitochondrial genome conformations.</title>
        <authorList>
            <person name="Mixao V."/>
            <person name="Hegedusova E."/>
            <person name="Saus E."/>
            <person name="Pryszcz L.P."/>
            <person name="Cillingova A."/>
            <person name="Nosek J."/>
            <person name="Gabaldon T."/>
        </authorList>
    </citation>
    <scope>NUCLEOTIDE SEQUENCE [LARGE SCALE GENOMIC DNA]</scope>
    <source>
        <strain evidence="2 3">CBS 10753</strain>
    </source>
</reference>
<protein>
    <submittedName>
        <fullName evidence="2">Uncharacterized protein</fullName>
    </submittedName>
</protein>
<sequence length="123" mass="14366">MQWEGIINCTIKNEYLKRHGIAPSKPAQTATETSHSKWSSKKQINSNKPTLEDCEDEWDSDVDNALIISIPNWMGDNHLNQRSRSRNRFQDLESRNAESEAPKSSIWIIFYELIRIKNSGRRY</sequence>
<feature type="compositionally biased region" description="Polar residues" evidence="1">
    <location>
        <begin position="26"/>
        <end position="49"/>
    </location>
</feature>
<dbReference type="RefSeq" id="XP_049265032.1">
    <property type="nucleotide sequence ID" value="XM_049405359.1"/>
</dbReference>